<accession>A0A1B8YFJ6</accession>
<dbReference type="AlphaFoldDB" id="A0A1B8YFJ6"/>
<dbReference type="Proteomes" id="UP000092665">
    <property type="component" value="Unassembled WGS sequence"/>
</dbReference>
<proteinExistence type="predicted"/>
<evidence type="ECO:0000313" key="2">
    <source>
        <dbReference type="Proteomes" id="UP000092665"/>
    </source>
</evidence>
<organism evidence="1 2">
    <name type="scientific">Photorhabdus namnaonensis</name>
    <dbReference type="NCBI Taxonomy" id="1851568"/>
    <lineage>
        <taxon>Bacteria</taxon>
        <taxon>Pseudomonadati</taxon>
        <taxon>Pseudomonadota</taxon>
        <taxon>Gammaproteobacteria</taxon>
        <taxon>Enterobacterales</taxon>
        <taxon>Morganellaceae</taxon>
        <taxon>Photorhabdus</taxon>
    </lineage>
</organism>
<dbReference type="EMBL" id="LOIC01000078">
    <property type="protein sequence ID" value="OCA53830.1"/>
    <property type="molecule type" value="Genomic_DNA"/>
</dbReference>
<comment type="caution">
    <text evidence="1">The sequence shown here is derived from an EMBL/GenBank/DDBJ whole genome shotgun (WGS) entry which is preliminary data.</text>
</comment>
<dbReference type="PATRIC" id="fig|29488.15.peg.3466"/>
<gene>
    <name evidence="1" type="ORF">Phpb_03156</name>
</gene>
<keyword evidence="2" id="KW-1185">Reference proteome</keyword>
<evidence type="ECO:0000313" key="1">
    <source>
        <dbReference type="EMBL" id="OCA53830.1"/>
    </source>
</evidence>
<reference evidence="2" key="1">
    <citation type="submission" date="2015-11" db="EMBL/GenBank/DDBJ databases">
        <authorList>
            <person name="Tobias N.J."/>
            <person name="Mishra B."/>
            <person name="Gupta D.K."/>
            <person name="Thines M."/>
            <person name="Stinear T.P."/>
            <person name="Bode H.B."/>
        </authorList>
    </citation>
    <scope>NUCLEOTIDE SEQUENCE [LARGE SCALE GENOMIC DNA]</scope>
    <source>
        <strain evidence="2">PB45.5</strain>
    </source>
</reference>
<protein>
    <submittedName>
        <fullName evidence="1">Uncharacterized protein</fullName>
    </submittedName>
</protein>
<name>A0A1B8YFJ6_9GAMM</name>
<sequence>MTTLAQVAGKQVFYDTGKNGLDVLCAHRLKTCGKLCR</sequence>